<evidence type="ECO:0000313" key="1">
    <source>
        <dbReference type="EMBL" id="QNK01749.1"/>
    </source>
</evidence>
<reference evidence="1 2" key="1">
    <citation type="submission" date="2020-08" db="EMBL/GenBank/DDBJ databases">
        <title>Dyella sp. G9 isolated from forest soil.</title>
        <authorList>
            <person name="Fu J."/>
            <person name="Qiu L."/>
        </authorList>
    </citation>
    <scope>NUCLEOTIDE SEQUENCE [LARGE SCALE GENOMIC DNA]</scope>
    <source>
        <strain evidence="1 2">G9</strain>
    </source>
</reference>
<evidence type="ECO:0000313" key="2">
    <source>
        <dbReference type="Proteomes" id="UP000515873"/>
    </source>
</evidence>
<sequence>MNPKRDLRPARGRMSHSMFNGVIKNAVHFATLGKEVSSMQWVVQRLREVADQLERRYLHKLGS</sequence>
<organism evidence="1 2">
    <name type="scientific">Dyella telluris</name>
    <dbReference type="NCBI Taxonomy" id="2763498"/>
    <lineage>
        <taxon>Bacteria</taxon>
        <taxon>Pseudomonadati</taxon>
        <taxon>Pseudomonadota</taxon>
        <taxon>Gammaproteobacteria</taxon>
        <taxon>Lysobacterales</taxon>
        <taxon>Rhodanobacteraceae</taxon>
        <taxon>Dyella</taxon>
    </lineage>
</organism>
<name>A0A7G8Q4P1_9GAMM</name>
<dbReference type="KEGG" id="dtl:H8F01_00785"/>
<dbReference type="AlphaFoldDB" id="A0A7G8Q4P1"/>
<keyword evidence="2" id="KW-1185">Reference proteome</keyword>
<dbReference type="EMBL" id="CP060412">
    <property type="protein sequence ID" value="QNK01749.1"/>
    <property type="molecule type" value="Genomic_DNA"/>
</dbReference>
<protein>
    <submittedName>
        <fullName evidence="1">Uncharacterized protein</fullName>
    </submittedName>
</protein>
<accession>A0A7G8Q4P1</accession>
<proteinExistence type="predicted"/>
<dbReference type="Proteomes" id="UP000515873">
    <property type="component" value="Chromosome"/>
</dbReference>
<gene>
    <name evidence="1" type="ORF">H8F01_00785</name>
</gene>
<dbReference type="RefSeq" id="WP_187057208.1">
    <property type="nucleotide sequence ID" value="NZ_CP060412.1"/>
</dbReference>